<evidence type="ECO:0000313" key="1">
    <source>
        <dbReference type="EMBL" id="RAH63713.1"/>
    </source>
</evidence>
<protein>
    <submittedName>
        <fullName evidence="1">Uncharacterized protein</fullName>
    </submittedName>
</protein>
<name>A0ACD1GQX9_9EURO</name>
<dbReference type="Proteomes" id="UP000249661">
    <property type="component" value="Unassembled WGS sequence"/>
</dbReference>
<reference evidence="1" key="1">
    <citation type="submission" date="2018-02" db="EMBL/GenBank/DDBJ databases">
        <title>The genomes of Aspergillus section Nigri reveals drivers in fungal speciation.</title>
        <authorList>
            <consortium name="DOE Joint Genome Institute"/>
            <person name="Vesth T.C."/>
            <person name="Nybo J."/>
            <person name="Theobald S."/>
            <person name="Brandl J."/>
            <person name="Frisvad J.C."/>
            <person name="Nielsen K.F."/>
            <person name="Lyhne E.K."/>
            <person name="Kogle M.E."/>
            <person name="Kuo A."/>
            <person name="Riley R."/>
            <person name="Clum A."/>
            <person name="Nolan M."/>
            <person name="Lipzen A."/>
            <person name="Salamov A."/>
            <person name="Henrissat B."/>
            <person name="Wiebenga A."/>
            <person name="De vries R.P."/>
            <person name="Grigoriev I.V."/>
            <person name="Mortensen U.H."/>
            <person name="Andersen M.R."/>
            <person name="Baker S.E."/>
        </authorList>
    </citation>
    <scope>NUCLEOTIDE SEQUENCE</scope>
    <source>
        <strain evidence="1">CBS 121060</strain>
    </source>
</reference>
<accession>A0ACD1GQX9</accession>
<sequence>MRSHRFLKALDAPPDGILLDLSYLSHTRLEEETQQIPTLDTQTSAIPNSSSTSTLEIPPHFITLVLDLSQSNQLAYSLPHLTRFPGLFSLVRQVPVRGS</sequence>
<dbReference type="EMBL" id="KZ825043">
    <property type="protein sequence ID" value="RAH63713.1"/>
    <property type="molecule type" value="Genomic_DNA"/>
</dbReference>
<proteinExistence type="predicted"/>
<organism evidence="1 2">
    <name type="scientific">Aspergillus aculeatinus CBS 121060</name>
    <dbReference type="NCBI Taxonomy" id="1448322"/>
    <lineage>
        <taxon>Eukaryota</taxon>
        <taxon>Fungi</taxon>
        <taxon>Dikarya</taxon>
        <taxon>Ascomycota</taxon>
        <taxon>Pezizomycotina</taxon>
        <taxon>Eurotiomycetes</taxon>
        <taxon>Eurotiomycetidae</taxon>
        <taxon>Eurotiales</taxon>
        <taxon>Aspergillaceae</taxon>
        <taxon>Aspergillus</taxon>
        <taxon>Aspergillus subgen. Circumdati</taxon>
    </lineage>
</organism>
<evidence type="ECO:0000313" key="2">
    <source>
        <dbReference type="Proteomes" id="UP000249661"/>
    </source>
</evidence>
<keyword evidence="2" id="KW-1185">Reference proteome</keyword>
<gene>
    <name evidence="1" type="ORF">BO66DRAFT_396769</name>
</gene>